<dbReference type="Pfam" id="PF00036">
    <property type="entry name" value="EF-hand_1"/>
    <property type="match status" value="1"/>
</dbReference>
<dbReference type="PROSITE" id="PS50222">
    <property type="entry name" value="EF_HAND_2"/>
    <property type="match status" value="1"/>
</dbReference>
<dbReference type="Proteomes" id="UP000186817">
    <property type="component" value="Unassembled WGS sequence"/>
</dbReference>
<dbReference type="OrthoDB" id="448113at2759"/>
<dbReference type="InterPro" id="IPR018247">
    <property type="entry name" value="EF_Hand_1_Ca_BS"/>
</dbReference>
<feature type="domain" description="EF-hand" evidence="3">
    <location>
        <begin position="136"/>
        <end position="164"/>
    </location>
</feature>
<dbReference type="Gene3D" id="1.10.238.10">
    <property type="entry name" value="EF-hand"/>
    <property type="match status" value="1"/>
</dbReference>
<dbReference type="InterPro" id="IPR011992">
    <property type="entry name" value="EF-hand-dom_pair"/>
</dbReference>
<protein>
    <recommendedName>
        <fullName evidence="3">EF-hand domain-containing protein</fullName>
    </recommendedName>
</protein>
<dbReference type="InterPro" id="IPR002048">
    <property type="entry name" value="EF_hand_dom"/>
</dbReference>
<dbReference type="PROSITE" id="PS00018">
    <property type="entry name" value="EF_HAND_1"/>
    <property type="match status" value="1"/>
</dbReference>
<evidence type="ECO:0000256" key="2">
    <source>
        <dbReference type="SAM" id="SignalP"/>
    </source>
</evidence>
<gene>
    <name evidence="4" type="ORF">AK812_SmicGene1044</name>
</gene>
<dbReference type="AlphaFoldDB" id="A0A1Q9F4W6"/>
<sequence length="238" mass="26677">MTRRSRKTCLVAAAAALLSWQASTFVGLRPTTARPSPTTRAAGQYADLSDLEDRILESCLIKDVDEELECMDVYGRLVEAHFKAQEECDLDSGACDLLRLLDRLAWGSSGDDGLELLRQMQNSIQAFYHVFHSGHEAFASFDLDADGKITEEEFRTALSLEWNVGVSHCEWVMNLDSFIDASEFSNFLKIAAMTLDPLKELLPEHRREVSSADLVQWALRHNLHAGQSEHVAELTEMS</sequence>
<dbReference type="SUPFAM" id="SSF47473">
    <property type="entry name" value="EF-hand"/>
    <property type="match status" value="1"/>
</dbReference>
<keyword evidence="2" id="KW-0732">Signal</keyword>
<evidence type="ECO:0000313" key="5">
    <source>
        <dbReference type="Proteomes" id="UP000186817"/>
    </source>
</evidence>
<evidence type="ECO:0000259" key="3">
    <source>
        <dbReference type="PROSITE" id="PS50222"/>
    </source>
</evidence>
<dbReference type="EMBL" id="LSRX01000011">
    <property type="protein sequence ID" value="OLQ14723.1"/>
    <property type="molecule type" value="Genomic_DNA"/>
</dbReference>
<comment type="caution">
    <text evidence="4">The sequence shown here is derived from an EMBL/GenBank/DDBJ whole genome shotgun (WGS) entry which is preliminary data.</text>
</comment>
<dbReference type="GO" id="GO:0005509">
    <property type="term" value="F:calcium ion binding"/>
    <property type="evidence" value="ECO:0007669"/>
    <property type="project" value="InterPro"/>
</dbReference>
<dbReference type="OMA" id="ELECMDV"/>
<proteinExistence type="predicted"/>
<evidence type="ECO:0000256" key="1">
    <source>
        <dbReference type="ARBA" id="ARBA00022837"/>
    </source>
</evidence>
<reference evidence="4 5" key="1">
    <citation type="submission" date="2016-02" db="EMBL/GenBank/DDBJ databases">
        <title>Genome analysis of coral dinoflagellate symbionts highlights evolutionary adaptations to a symbiotic lifestyle.</title>
        <authorList>
            <person name="Aranda M."/>
            <person name="Li Y."/>
            <person name="Liew Y.J."/>
            <person name="Baumgarten S."/>
            <person name="Simakov O."/>
            <person name="Wilson M."/>
            <person name="Piel J."/>
            <person name="Ashoor H."/>
            <person name="Bougouffa S."/>
            <person name="Bajic V.B."/>
            <person name="Ryu T."/>
            <person name="Ravasi T."/>
            <person name="Bayer T."/>
            <person name="Micklem G."/>
            <person name="Kim H."/>
            <person name="Bhak J."/>
            <person name="Lajeunesse T.C."/>
            <person name="Voolstra C.R."/>
        </authorList>
    </citation>
    <scope>NUCLEOTIDE SEQUENCE [LARGE SCALE GENOMIC DNA]</scope>
    <source>
        <strain evidence="4 5">CCMP2467</strain>
    </source>
</reference>
<keyword evidence="1" id="KW-0106">Calcium</keyword>
<name>A0A1Q9F4W6_SYMMI</name>
<feature type="chain" id="PRO_5013271679" description="EF-hand domain-containing protein" evidence="2">
    <location>
        <begin position="25"/>
        <end position="238"/>
    </location>
</feature>
<evidence type="ECO:0000313" key="4">
    <source>
        <dbReference type="EMBL" id="OLQ14723.1"/>
    </source>
</evidence>
<accession>A0A1Q9F4W6</accession>
<dbReference type="CDD" id="cd00051">
    <property type="entry name" value="EFh"/>
    <property type="match status" value="1"/>
</dbReference>
<organism evidence="4 5">
    <name type="scientific">Symbiodinium microadriaticum</name>
    <name type="common">Dinoflagellate</name>
    <name type="synonym">Zooxanthella microadriatica</name>
    <dbReference type="NCBI Taxonomy" id="2951"/>
    <lineage>
        <taxon>Eukaryota</taxon>
        <taxon>Sar</taxon>
        <taxon>Alveolata</taxon>
        <taxon>Dinophyceae</taxon>
        <taxon>Suessiales</taxon>
        <taxon>Symbiodiniaceae</taxon>
        <taxon>Symbiodinium</taxon>
    </lineage>
</organism>
<keyword evidence="5" id="KW-1185">Reference proteome</keyword>
<feature type="signal peptide" evidence="2">
    <location>
        <begin position="1"/>
        <end position="24"/>
    </location>
</feature>